<dbReference type="EMBL" id="LGVG01000042">
    <property type="protein sequence ID" value="KNE24871.1"/>
    <property type="molecule type" value="Genomic_DNA"/>
</dbReference>
<reference evidence="1 2" key="1">
    <citation type="submission" date="2015-07" db="EMBL/GenBank/DDBJ databases">
        <title>Draft genome of Achromobacter spanius.</title>
        <authorList>
            <person name="Wang X."/>
        </authorList>
    </citation>
    <scope>NUCLEOTIDE SEQUENCE [LARGE SCALE GENOMIC DNA]</scope>
    <source>
        <strain evidence="1 2">CGMCC9173</strain>
    </source>
</reference>
<accession>A0AAW3HX86</accession>
<sequence>MPTLANARYPKPTSWDEFEDICLSSFKTRWKNPNLQRHGRQGQAQLGVDIYGDDNLSRLVGVQCKNTIHSISRALVAAEITEAEKFKPALQSLFIATTADTDKTLQAHVRTLSVARAAARKFTVDIVFWDAIEHDLSGDRGEVAKHYQQFFHPSPVPTPTPLVSSSISLHRARDIQNLTRLLSIIDIDATHHYLQYAPKYVDIKFLDHTRPIASAMGSNTFGLYDAQLKIHLSEWIDQWMHLAGLIRSTQAYDLIPGGSTLRFKMPGDYIWDPAEQEQYDLIEDADKEFFRLQQVFCDLVRGNYPEIDLSQTSLAARKIY</sequence>
<evidence type="ECO:0000313" key="1">
    <source>
        <dbReference type="EMBL" id="KNE24871.1"/>
    </source>
</evidence>
<evidence type="ECO:0000313" key="2">
    <source>
        <dbReference type="Proteomes" id="UP000037511"/>
    </source>
</evidence>
<gene>
    <name evidence="1" type="ORF">AFM18_23885</name>
</gene>
<comment type="caution">
    <text evidence="1">The sequence shown here is derived from an EMBL/GenBank/DDBJ whole genome shotgun (WGS) entry which is preliminary data.</text>
</comment>
<evidence type="ECO:0008006" key="3">
    <source>
        <dbReference type="Google" id="ProtNLM"/>
    </source>
</evidence>
<organism evidence="1 2">
    <name type="scientific">Achromobacter spanius</name>
    <dbReference type="NCBI Taxonomy" id="217203"/>
    <lineage>
        <taxon>Bacteria</taxon>
        <taxon>Pseudomonadati</taxon>
        <taxon>Pseudomonadota</taxon>
        <taxon>Betaproteobacteria</taxon>
        <taxon>Burkholderiales</taxon>
        <taxon>Alcaligenaceae</taxon>
        <taxon>Achromobacter</taxon>
    </lineage>
</organism>
<dbReference type="RefSeq" id="WP_198158219.1">
    <property type="nucleotide sequence ID" value="NZ_LGVG01000042.1"/>
</dbReference>
<dbReference type="AlphaFoldDB" id="A0AAW3HX86"/>
<protein>
    <recommendedName>
        <fullName evidence="3">Restriction endonuclease type IV Mrr domain-containing protein</fullName>
    </recommendedName>
</protein>
<proteinExistence type="predicted"/>
<name>A0AAW3HX86_9BURK</name>
<dbReference type="Proteomes" id="UP000037511">
    <property type="component" value="Unassembled WGS sequence"/>
</dbReference>